<comment type="subcellular location">
    <subcellularLocation>
        <location evidence="1 8">Cell outer membrane</location>
        <topology evidence="1 8">Multi-pass membrane protein</topology>
    </subcellularLocation>
</comment>
<comment type="similarity">
    <text evidence="8">Belongs to the TonB-dependent receptor family.</text>
</comment>
<dbReference type="GO" id="GO:0009279">
    <property type="term" value="C:cell outer membrane"/>
    <property type="evidence" value="ECO:0007669"/>
    <property type="project" value="UniProtKB-SubCell"/>
</dbReference>
<keyword evidence="5 9" id="KW-0732">Signal</keyword>
<dbReference type="InterPro" id="IPR037066">
    <property type="entry name" value="Plug_dom_sf"/>
</dbReference>
<dbReference type="SUPFAM" id="SSF49464">
    <property type="entry name" value="Carboxypeptidase regulatory domain-like"/>
    <property type="match status" value="1"/>
</dbReference>
<dbReference type="Gene3D" id="2.170.130.10">
    <property type="entry name" value="TonB-dependent receptor, plug domain"/>
    <property type="match status" value="1"/>
</dbReference>
<dbReference type="AlphaFoldDB" id="A0A2U1ARF7"/>
<dbReference type="Pfam" id="PF07715">
    <property type="entry name" value="Plug"/>
    <property type="match status" value="1"/>
</dbReference>
<dbReference type="PANTHER" id="PTHR30069">
    <property type="entry name" value="TONB-DEPENDENT OUTER MEMBRANE RECEPTOR"/>
    <property type="match status" value="1"/>
</dbReference>
<gene>
    <name evidence="11" type="ORF">C8E01_114109</name>
</gene>
<keyword evidence="2 8" id="KW-0813">Transport</keyword>
<dbReference type="Proteomes" id="UP000245466">
    <property type="component" value="Unassembled WGS sequence"/>
</dbReference>
<evidence type="ECO:0000259" key="10">
    <source>
        <dbReference type="Pfam" id="PF07715"/>
    </source>
</evidence>
<feature type="signal peptide" evidence="9">
    <location>
        <begin position="1"/>
        <end position="19"/>
    </location>
</feature>
<evidence type="ECO:0000256" key="3">
    <source>
        <dbReference type="ARBA" id="ARBA00022452"/>
    </source>
</evidence>
<dbReference type="EMBL" id="QEKI01000014">
    <property type="protein sequence ID" value="PVY38941.1"/>
    <property type="molecule type" value="Genomic_DNA"/>
</dbReference>
<sequence length="729" mass="81216">MKKCIIVLLLLLSNTLAYSQNSLKAIIRDSETNAPLLGATAAVYGTAIGATADANGELELSNIPDGTHIIRFGFIGYEDRLDTLRFPFAQATPLVVLLEPSGEELEEVVVTTTRSSRTIEKLPTRVEAITLEELGEKANMKPGDIRMLLSESTGIMTQQTSATSANANIRIQGLDGRYTQILQDGFPLYSGFSSGLSIMQIPPLNLYQVEVIKGSSSTLYGGGAIAGLVNLITKKPTDEGELSLMANVTSANGLDLSGFYGKRFGKFGVTVFASRNANQAYDPADIGFSAIPEFERYTANPTLYYYPSDRTTLSLGVNASQEDRLGGDMRYIAENDEGDFYFEQNNTERLSTQFDLEHRLSENSLLSVKNSLSFFNRDIAVPDYDFDGKQTASFSEVAYSLDRGRTDWVIGANLWTDNFSERSADAVGARDYDNTIVGAFAQNTFTPAEWFVLESGLRTDYVTPTPANKTKGLFVLPRVSALFKLSDRLTSRIGGGMGYKTPTIFTQEAEDITFRNILPLNISQTEAETSIGGNADINYSTFIGEEVTFSINHMFFYTYMNSPLILTLRPDNLYEFQNANGYVDTKGVETNMKLGYEWAKLFLGYTYTDARQHYNGEVNDMPLTPKHRVNTVLMLEKEDNFRIGLEAYYFSPQRLTDGSRGRDYWINGVMIEKMFERFSLFLNFENIFDTRQSRFGSIYTGSMRNPDFNEIYAPVDGRVINGGIKLNIL</sequence>
<dbReference type="OrthoDB" id="1109239at2"/>
<dbReference type="Gene3D" id="2.40.170.20">
    <property type="entry name" value="TonB-dependent receptor, beta-barrel domain"/>
    <property type="match status" value="1"/>
</dbReference>
<dbReference type="InterPro" id="IPR039426">
    <property type="entry name" value="TonB-dep_rcpt-like"/>
</dbReference>
<feature type="chain" id="PRO_5015432720" evidence="9">
    <location>
        <begin position="20"/>
        <end position="729"/>
    </location>
</feature>
<feature type="domain" description="TonB-dependent receptor plug" evidence="10">
    <location>
        <begin position="120"/>
        <end position="227"/>
    </location>
</feature>
<keyword evidence="4 8" id="KW-0812">Transmembrane</keyword>
<evidence type="ECO:0000256" key="8">
    <source>
        <dbReference type="PROSITE-ProRule" id="PRU01360"/>
    </source>
</evidence>
<dbReference type="SUPFAM" id="SSF56935">
    <property type="entry name" value="Porins"/>
    <property type="match status" value="1"/>
</dbReference>
<evidence type="ECO:0000256" key="4">
    <source>
        <dbReference type="ARBA" id="ARBA00022692"/>
    </source>
</evidence>
<evidence type="ECO:0000313" key="12">
    <source>
        <dbReference type="Proteomes" id="UP000245466"/>
    </source>
</evidence>
<reference evidence="11 12" key="1">
    <citation type="submission" date="2018-04" db="EMBL/GenBank/DDBJ databases">
        <title>Genomic Encyclopedia of Type Strains, Phase IV (KMG-IV): sequencing the most valuable type-strain genomes for metagenomic binning, comparative biology and taxonomic classification.</title>
        <authorList>
            <person name="Goeker M."/>
        </authorList>
    </citation>
    <scope>NUCLEOTIDE SEQUENCE [LARGE SCALE GENOMIC DNA]</scope>
    <source>
        <strain evidence="11 12">DSM 100231</strain>
    </source>
</reference>
<dbReference type="PROSITE" id="PS52016">
    <property type="entry name" value="TONB_DEPENDENT_REC_3"/>
    <property type="match status" value="1"/>
</dbReference>
<dbReference type="InterPro" id="IPR008969">
    <property type="entry name" value="CarboxyPept-like_regulatory"/>
</dbReference>
<accession>A0A2U1ARF7</accession>
<name>A0A2U1ARF7_9BACT</name>
<dbReference type="PANTHER" id="PTHR30069:SF29">
    <property type="entry name" value="HEMOGLOBIN AND HEMOGLOBIN-HAPTOGLOBIN-BINDING PROTEIN 1-RELATED"/>
    <property type="match status" value="1"/>
</dbReference>
<evidence type="ECO:0000256" key="9">
    <source>
        <dbReference type="SAM" id="SignalP"/>
    </source>
</evidence>
<proteinExistence type="inferred from homology"/>
<dbReference type="InterPro" id="IPR036942">
    <property type="entry name" value="Beta-barrel_TonB_sf"/>
</dbReference>
<evidence type="ECO:0000256" key="7">
    <source>
        <dbReference type="ARBA" id="ARBA00023237"/>
    </source>
</evidence>
<evidence type="ECO:0000313" key="11">
    <source>
        <dbReference type="EMBL" id="PVY38941.1"/>
    </source>
</evidence>
<dbReference type="RefSeq" id="WP_116544719.1">
    <property type="nucleotide sequence ID" value="NZ_QEKI01000014.1"/>
</dbReference>
<keyword evidence="7 8" id="KW-0998">Cell outer membrane</keyword>
<evidence type="ECO:0000256" key="2">
    <source>
        <dbReference type="ARBA" id="ARBA00022448"/>
    </source>
</evidence>
<keyword evidence="11" id="KW-0675">Receptor</keyword>
<comment type="caution">
    <text evidence="11">The sequence shown here is derived from an EMBL/GenBank/DDBJ whole genome shotgun (WGS) entry which is preliminary data.</text>
</comment>
<dbReference type="InterPro" id="IPR012910">
    <property type="entry name" value="Plug_dom"/>
</dbReference>
<protein>
    <submittedName>
        <fullName evidence="11">Iron complex outermembrane receptor protein</fullName>
    </submittedName>
</protein>
<keyword evidence="12" id="KW-1185">Reference proteome</keyword>
<evidence type="ECO:0000256" key="5">
    <source>
        <dbReference type="ARBA" id="ARBA00022729"/>
    </source>
</evidence>
<dbReference type="GO" id="GO:0044718">
    <property type="term" value="P:siderophore transmembrane transport"/>
    <property type="evidence" value="ECO:0007669"/>
    <property type="project" value="TreeGrafter"/>
</dbReference>
<dbReference type="GO" id="GO:0015344">
    <property type="term" value="F:siderophore uptake transmembrane transporter activity"/>
    <property type="evidence" value="ECO:0007669"/>
    <property type="project" value="TreeGrafter"/>
</dbReference>
<evidence type="ECO:0000256" key="6">
    <source>
        <dbReference type="ARBA" id="ARBA00023136"/>
    </source>
</evidence>
<organism evidence="11 12">
    <name type="scientific">Pontibacter virosus</name>
    <dbReference type="NCBI Taxonomy" id="1765052"/>
    <lineage>
        <taxon>Bacteria</taxon>
        <taxon>Pseudomonadati</taxon>
        <taxon>Bacteroidota</taxon>
        <taxon>Cytophagia</taxon>
        <taxon>Cytophagales</taxon>
        <taxon>Hymenobacteraceae</taxon>
        <taxon>Pontibacter</taxon>
    </lineage>
</organism>
<evidence type="ECO:0000256" key="1">
    <source>
        <dbReference type="ARBA" id="ARBA00004571"/>
    </source>
</evidence>
<keyword evidence="3 8" id="KW-1134">Transmembrane beta strand</keyword>
<dbReference type="Pfam" id="PF13715">
    <property type="entry name" value="CarbopepD_reg_2"/>
    <property type="match status" value="1"/>
</dbReference>
<keyword evidence="6 8" id="KW-0472">Membrane</keyword>
<dbReference type="Gene3D" id="2.60.40.1120">
    <property type="entry name" value="Carboxypeptidase-like, regulatory domain"/>
    <property type="match status" value="1"/>
</dbReference>